<dbReference type="AlphaFoldDB" id="A0AA38S8A3"/>
<feature type="region of interest" description="Disordered" evidence="2">
    <location>
        <begin position="301"/>
        <end position="368"/>
    </location>
</feature>
<organism evidence="3 4">
    <name type="scientific">Pleurostoma richardsiae</name>
    <dbReference type="NCBI Taxonomy" id="41990"/>
    <lineage>
        <taxon>Eukaryota</taxon>
        <taxon>Fungi</taxon>
        <taxon>Dikarya</taxon>
        <taxon>Ascomycota</taxon>
        <taxon>Pezizomycotina</taxon>
        <taxon>Sordariomycetes</taxon>
        <taxon>Sordariomycetidae</taxon>
        <taxon>Calosphaeriales</taxon>
        <taxon>Pleurostomataceae</taxon>
        <taxon>Pleurostoma</taxon>
    </lineage>
</organism>
<dbReference type="GO" id="GO:0071014">
    <property type="term" value="C:post-mRNA release spliceosomal complex"/>
    <property type="evidence" value="ECO:0007669"/>
    <property type="project" value="TreeGrafter"/>
</dbReference>
<dbReference type="Proteomes" id="UP001174694">
    <property type="component" value="Unassembled WGS sequence"/>
</dbReference>
<evidence type="ECO:0000313" key="4">
    <source>
        <dbReference type="Proteomes" id="UP001174694"/>
    </source>
</evidence>
<evidence type="ECO:0000256" key="2">
    <source>
        <dbReference type="SAM" id="MobiDB-lite"/>
    </source>
</evidence>
<dbReference type="InterPro" id="IPR007590">
    <property type="entry name" value="Saf4/Yju2"/>
</dbReference>
<comment type="similarity">
    <text evidence="1">Belongs to the CWC16 family.</text>
</comment>
<evidence type="ECO:0000313" key="3">
    <source>
        <dbReference type="EMBL" id="KAJ9151250.1"/>
    </source>
</evidence>
<keyword evidence="4" id="KW-1185">Reference proteome</keyword>
<feature type="region of interest" description="Disordered" evidence="2">
    <location>
        <begin position="264"/>
        <end position="286"/>
    </location>
</feature>
<proteinExistence type="inferred from homology"/>
<dbReference type="EMBL" id="JANBVO010000006">
    <property type="protein sequence ID" value="KAJ9151250.1"/>
    <property type="molecule type" value="Genomic_DNA"/>
</dbReference>
<dbReference type="PANTHER" id="PTHR12111:SF2">
    <property type="entry name" value="SPLICING FACTOR YJU2B-RELATED"/>
    <property type="match status" value="1"/>
</dbReference>
<name>A0AA38S8A3_9PEZI</name>
<sequence length="368" mass="40326">MQGFNMGRYVPPDAEGVTSGNALHRKHPLGSRASKLRSEGALTVRFEMPFAVWCAHCPKPTLIGQGVRFNAEKRRAGNYHSTPIWSFRMRHADCGGAIEIRTDPANTAYVVVSGGKKRDTGEDDAPGARGLLPGGAIATPREAQEARESAFASLEKTIADRAALEEARERIGELADVSVRQWDDPYARNQALRRAFRAGRRERQKDAARAEELQESMGLGIELLPPSEDDARRAALVDFGAVEDDGDGAVERVLAKPLFGEVKSGVSRTPAAKEPAKKHAPKKLKSEVAAAKWRENMVSEIVGNTRMATDPFLEPRRTASPSRTPGRLPGVKRKRATEEAQEDALEERPERQDKPSTTIQGLVDYDSD</sequence>
<dbReference type="GO" id="GO:0005684">
    <property type="term" value="C:U2-type spliceosomal complex"/>
    <property type="evidence" value="ECO:0007669"/>
    <property type="project" value="TreeGrafter"/>
</dbReference>
<accession>A0AA38S8A3</accession>
<comment type="caution">
    <text evidence="3">The sequence shown here is derived from an EMBL/GenBank/DDBJ whole genome shotgun (WGS) entry which is preliminary data.</text>
</comment>
<protein>
    <submittedName>
        <fullName evidence="3">DUF455 domain protein</fullName>
    </submittedName>
</protein>
<gene>
    <name evidence="3" type="ORF">NKR23_g3123</name>
</gene>
<dbReference type="PANTHER" id="PTHR12111">
    <property type="entry name" value="SPLICING FACTOR YJU2"/>
    <property type="match status" value="1"/>
</dbReference>
<evidence type="ECO:0000256" key="1">
    <source>
        <dbReference type="ARBA" id="ARBA00005595"/>
    </source>
</evidence>
<dbReference type="GO" id="GO:0000398">
    <property type="term" value="P:mRNA splicing, via spliceosome"/>
    <property type="evidence" value="ECO:0007669"/>
    <property type="project" value="InterPro"/>
</dbReference>
<dbReference type="Pfam" id="PF04502">
    <property type="entry name" value="Saf4_Yju2"/>
    <property type="match status" value="1"/>
</dbReference>
<reference evidence="3" key="1">
    <citation type="submission" date="2022-07" db="EMBL/GenBank/DDBJ databases">
        <title>Fungi with potential for degradation of polypropylene.</title>
        <authorList>
            <person name="Gostincar C."/>
        </authorList>
    </citation>
    <scope>NUCLEOTIDE SEQUENCE</scope>
    <source>
        <strain evidence="3">EXF-13308</strain>
    </source>
</reference>